<dbReference type="OrthoDB" id="8185397at2759"/>
<accession>A0A3M7RH32</accession>
<evidence type="ECO:0000313" key="2">
    <source>
        <dbReference type="Proteomes" id="UP000276133"/>
    </source>
</evidence>
<evidence type="ECO:0000313" key="1">
    <source>
        <dbReference type="EMBL" id="RNA22575.1"/>
    </source>
</evidence>
<sequence>MATQISQSGGIAKSNLSSTDNTLAFPSLDYYKRPAAQQTNFYYPQSAQNAKESLGGQVAGPNDYYQEFAPEQNSSQQFSLDAYKKSPDTPIDFNNNQNFQEISQSASNDLQMYLKREPDIETPRQAYRRALDQQVAEKELLKYNMEQSRIKKEMDLVNNYSFNRRNENLNEHNQIPGYQPSFANRPLEEPHLRFNKDNIIEKPNSLVADLPSYDPVKHRNGFHQGYNYDPWGKPGSGAPLIDSNGRKFTKYTGQVWYDTLGLTFDDRAKFYADKNRPLTLEEQKGEMEIERLRKKTEEANYKGRTGDLATWITDLENKRVNKIINHGAHLNHTNVTREKINQEYARKANINSATKIYHDELGAQLEERNRMNKLYKLKDDVAGIEHTRKWEDWWGRPGGGAPNPDIRRRDLKETLESPRESKNSFEGNSLPVGPSHLNINYDQYLYAKGTVRSNHRNHYDSVQAMKM</sequence>
<dbReference type="EMBL" id="REGN01003427">
    <property type="protein sequence ID" value="RNA22575.1"/>
    <property type="molecule type" value="Genomic_DNA"/>
</dbReference>
<reference evidence="1 2" key="1">
    <citation type="journal article" date="2018" name="Sci. Rep.">
        <title>Genomic signatures of local adaptation to the degree of environmental predictability in rotifers.</title>
        <authorList>
            <person name="Franch-Gras L."/>
            <person name="Hahn C."/>
            <person name="Garcia-Roger E.M."/>
            <person name="Carmona M.J."/>
            <person name="Serra M."/>
            <person name="Gomez A."/>
        </authorList>
    </citation>
    <scope>NUCLEOTIDE SEQUENCE [LARGE SCALE GENOMIC DNA]</scope>
    <source>
        <strain evidence="1">HYR1</strain>
    </source>
</reference>
<protein>
    <submittedName>
        <fullName evidence="1">Uncharacterized protein</fullName>
    </submittedName>
</protein>
<gene>
    <name evidence="1" type="ORF">BpHYR1_009974</name>
</gene>
<organism evidence="1 2">
    <name type="scientific">Brachionus plicatilis</name>
    <name type="common">Marine rotifer</name>
    <name type="synonym">Brachionus muelleri</name>
    <dbReference type="NCBI Taxonomy" id="10195"/>
    <lineage>
        <taxon>Eukaryota</taxon>
        <taxon>Metazoa</taxon>
        <taxon>Spiralia</taxon>
        <taxon>Gnathifera</taxon>
        <taxon>Rotifera</taxon>
        <taxon>Eurotatoria</taxon>
        <taxon>Monogononta</taxon>
        <taxon>Pseudotrocha</taxon>
        <taxon>Ploima</taxon>
        <taxon>Brachionidae</taxon>
        <taxon>Brachionus</taxon>
    </lineage>
</organism>
<dbReference type="AlphaFoldDB" id="A0A3M7RH32"/>
<keyword evidence="2" id="KW-1185">Reference proteome</keyword>
<name>A0A3M7RH32_BRAPC</name>
<proteinExistence type="predicted"/>
<comment type="caution">
    <text evidence="1">The sequence shown here is derived from an EMBL/GenBank/DDBJ whole genome shotgun (WGS) entry which is preliminary data.</text>
</comment>
<dbReference type="Proteomes" id="UP000276133">
    <property type="component" value="Unassembled WGS sequence"/>
</dbReference>